<evidence type="ECO:0000313" key="2">
    <source>
        <dbReference type="Proteomes" id="UP000008370"/>
    </source>
</evidence>
<proteinExistence type="predicted"/>
<dbReference type="KEGG" id="pco:PHACADRAFT_262736"/>
<dbReference type="GeneID" id="18918366"/>
<dbReference type="EMBL" id="JH930477">
    <property type="protein sequence ID" value="EKM50858.1"/>
    <property type="molecule type" value="Genomic_DNA"/>
</dbReference>
<dbReference type="RefSeq" id="XP_007400026.1">
    <property type="nucleotide sequence ID" value="XM_007399964.1"/>
</dbReference>
<organism evidence="1 2">
    <name type="scientific">Phanerochaete carnosa (strain HHB-10118-sp)</name>
    <name type="common">White-rot fungus</name>
    <name type="synonym">Peniophora carnosa</name>
    <dbReference type="NCBI Taxonomy" id="650164"/>
    <lineage>
        <taxon>Eukaryota</taxon>
        <taxon>Fungi</taxon>
        <taxon>Dikarya</taxon>
        <taxon>Basidiomycota</taxon>
        <taxon>Agaricomycotina</taxon>
        <taxon>Agaricomycetes</taxon>
        <taxon>Polyporales</taxon>
        <taxon>Phanerochaetaceae</taxon>
        <taxon>Phanerochaete</taxon>
    </lineage>
</organism>
<evidence type="ECO:0000313" key="1">
    <source>
        <dbReference type="EMBL" id="EKM50858.1"/>
    </source>
</evidence>
<accession>K5VHY3</accession>
<sequence length="93" mass="9802">MARSEGVVATAGPAMTLKAAKMFASIGLSIGSSQYVLAGPRSSCYHSWIERNVISYQEVTARFSLVGHLGPECILAHGGGDIGVVRGLLKHEM</sequence>
<dbReference type="AlphaFoldDB" id="K5VHY3"/>
<dbReference type="STRING" id="650164.K5VHY3"/>
<gene>
    <name evidence="1" type="ORF">PHACADRAFT_262736</name>
</gene>
<reference evidence="1 2" key="1">
    <citation type="journal article" date="2012" name="BMC Genomics">
        <title>Comparative genomics of the white-rot fungi, Phanerochaete carnosa and P. chrysosporium, to elucidate the genetic basis of the distinct wood types they colonize.</title>
        <authorList>
            <person name="Suzuki H."/>
            <person name="MacDonald J."/>
            <person name="Syed K."/>
            <person name="Salamov A."/>
            <person name="Hori C."/>
            <person name="Aerts A."/>
            <person name="Henrissat B."/>
            <person name="Wiebenga A."/>
            <person name="vanKuyk P.A."/>
            <person name="Barry K."/>
            <person name="Lindquist E."/>
            <person name="LaButti K."/>
            <person name="Lapidus A."/>
            <person name="Lucas S."/>
            <person name="Coutinho P."/>
            <person name="Gong Y."/>
            <person name="Samejima M."/>
            <person name="Mahadevan R."/>
            <person name="Abou-Zaid M."/>
            <person name="de Vries R.P."/>
            <person name="Igarashi K."/>
            <person name="Yadav J.S."/>
            <person name="Grigoriev I.V."/>
            <person name="Master E.R."/>
        </authorList>
    </citation>
    <scope>NUCLEOTIDE SEQUENCE [LARGE SCALE GENOMIC DNA]</scope>
    <source>
        <strain evidence="1 2">HHB-10118-sp</strain>
    </source>
</reference>
<keyword evidence="2" id="KW-1185">Reference proteome</keyword>
<dbReference type="HOGENOM" id="CLU_2400387_0_0_1"/>
<name>K5VHY3_PHACS</name>
<dbReference type="InParanoid" id="K5VHY3"/>
<protein>
    <submittedName>
        <fullName evidence="1">Uncharacterized protein</fullName>
    </submittedName>
</protein>
<dbReference type="Proteomes" id="UP000008370">
    <property type="component" value="Unassembled WGS sequence"/>
</dbReference>